<accession>A0ACD0WE79</accession>
<dbReference type="Proteomes" id="UP000326582">
    <property type="component" value="Chromosome 1"/>
</dbReference>
<protein>
    <submittedName>
        <fullName evidence="1">Uncharacterized protein</fullName>
    </submittedName>
</protein>
<evidence type="ECO:0000313" key="1">
    <source>
        <dbReference type="EMBL" id="QFZ25543.1"/>
    </source>
</evidence>
<evidence type="ECO:0000313" key="2">
    <source>
        <dbReference type="Proteomes" id="UP000326582"/>
    </source>
</evidence>
<gene>
    <name evidence="1" type="ORF">EJF14_10640</name>
</gene>
<keyword evidence="2" id="KW-1185">Reference proteome</keyword>
<reference evidence="2" key="1">
    <citation type="journal article" date="2019" name="MBio">
        <title>Comparative genomics for the elucidation of multidrug resistance (MDR) in Candida lusitaniae.</title>
        <authorList>
            <person name="Kannan A."/>
            <person name="Asner S.A."/>
            <person name="Trachsel E."/>
            <person name="Kelly S."/>
            <person name="Parker J."/>
            <person name="Sanglard D."/>
        </authorList>
    </citation>
    <scope>NUCLEOTIDE SEQUENCE [LARGE SCALE GENOMIC DNA]</scope>
    <source>
        <strain evidence="2">P1</strain>
    </source>
</reference>
<proteinExistence type="predicted"/>
<name>A0ACD0WE79_CLALS</name>
<sequence length="135" mass="14728">MFAQAETQMAVEGGSCAHHVSYRPSAPIHLHLLLHLLVLTSFGRNENPPSSAFAFFLLAYSRSHQLNPAPHFFLFRPFFFPATLAFSHLQTVLVPGQISIDWGSSHKVSATTLLPSSLNTLLASTVGISRLALCV</sequence>
<dbReference type="EMBL" id="CP038484">
    <property type="protein sequence ID" value="QFZ25543.1"/>
    <property type="molecule type" value="Genomic_DNA"/>
</dbReference>
<organism evidence="1 2">
    <name type="scientific">Clavispora lusitaniae</name>
    <name type="common">Candida lusitaniae</name>
    <dbReference type="NCBI Taxonomy" id="36911"/>
    <lineage>
        <taxon>Eukaryota</taxon>
        <taxon>Fungi</taxon>
        <taxon>Dikarya</taxon>
        <taxon>Ascomycota</taxon>
        <taxon>Saccharomycotina</taxon>
        <taxon>Pichiomycetes</taxon>
        <taxon>Metschnikowiaceae</taxon>
        <taxon>Clavispora</taxon>
    </lineage>
</organism>